<proteinExistence type="predicted"/>
<organism evidence="2 3">
    <name type="scientific">Elysia crispata</name>
    <name type="common">lettuce slug</name>
    <dbReference type="NCBI Taxonomy" id="231223"/>
    <lineage>
        <taxon>Eukaryota</taxon>
        <taxon>Metazoa</taxon>
        <taxon>Spiralia</taxon>
        <taxon>Lophotrochozoa</taxon>
        <taxon>Mollusca</taxon>
        <taxon>Gastropoda</taxon>
        <taxon>Heterobranchia</taxon>
        <taxon>Euthyneura</taxon>
        <taxon>Panpulmonata</taxon>
        <taxon>Sacoglossa</taxon>
        <taxon>Placobranchoidea</taxon>
        <taxon>Plakobranchidae</taxon>
        <taxon>Elysia</taxon>
    </lineage>
</organism>
<evidence type="ECO:0000313" key="2">
    <source>
        <dbReference type="EMBL" id="KAK3730292.1"/>
    </source>
</evidence>
<protein>
    <submittedName>
        <fullName evidence="2">Uncharacterized protein</fullName>
    </submittedName>
</protein>
<gene>
    <name evidence="2" type="ORF">RRG08_013587</name>
</gene>
<keyword evidence="3" id="KW-1185">Reference proteome</keyword>
<reference evidence="2" key="1">
    <citation type="journal article" date="2023" name="G3 (Bethesda)">
        <title>A reference genome for the long-term kleptoplast-retaining sea slug Elysia crispata morphotype clarki.</title>
        <authorList>
            <person name="Eastman K.E."/>
            <person name="Pendleton A.L."/>
            <person name="Shaikh M.A."/>
            <person name="Suttiyut T."/>
            <person name="Ogas R."/>
            <person name="Tomko P."/>
            <person name="Gavelis G."/>
            <person name="Widhalm J.R."/>
            <person name="Wisecaver J.H."/>
        </authorList>
    </citation>
    <scope>NUCLEOTIDE SEQUENCE</scope>
    <source>
        <strain evidence="2">ECLA1</strain>
    </source>
</reference>
<dbReference type="AlphaFoldDB" id="A0AAE0Y2L5"/>
<comment type="caution">
    <text evidence="2">The sequence shown here is derived from an EMBL/GenBank/DDBJ whole genome shotgun (WGS) entry which is preliminary data.</text>
</comment>
<dbReference type="Proteomes" id="UP001283361">
    <property type="component" value="Unassembled WGS sequence"/>
</dbReference>
<evidence type="ECO:0000256" key="1">
    <source>
        <dbReference type="SAM" id="MobiDB-lite"/>
    </source>
</evidence>
<feature type="region of interest" description="Disordered" evidence="1">
    <location>
        <begin position="178"/>
        <end position="208"/>
    </location>
</feature>
<sequence length="258" mass="29294">MSPQPSLVKTRAHVCDNAYRKPSPGYQLHLPSPWTVKGWITPLETEDPHYFPLPARIDGSRDCLCSCLISWSIAARGLPELYISNKLVRQNLYTDVILIGGFGQIPLPTSRWFGLYIHKYKPNSKPKQPQTIIEPGYTDWRNDRCGLDDKDARPRPAIFSLTLRRFISLSPFSSILKPQDQPQRTTKALHSRNRFKKADPEHVSPPTVNTDWACSPPVTENCRHRNLLTFRHDVGTTGVAVVSILSRRQYSHAEGDVT</sequence>
<accession>A0AAE0Y2L5</accession>
<evidence type="ECO:0000313" key="3">
    <source>
        <dbReference type="Proteomes" id="UP001283361"/>
    </source>
</evidence>
<name>A0AAE0Y2L5_9GAST</name>
<dbReference type="EMBL" id="JAWDGP010007084">
    <property type="protein sequence ID" value="KAK3730292.1"/>
    <property type="molecule type" value="Genomic_DNA"/>
</dbReference>